<name>A0A1V3ND10_9GAMM</name>
<dbReference type="PANTHER" id="PTHR23084:SF263">
    <property type="entry name" value="MORN REPEAT-CONTAINING PROTEIN 1"/>
    <property type="match status" value="1"/>
</dbReference>
<feature type="compositionally biased region" description="Basic and acidic residues" evidence="2">
    <location>
        <begin position="502"/>
        <end position="516"/>
    </location>
</feature>
<feature type="compositionally biased region" description="Low complexity" evidence="2">
    <location>
        <begin position="485"/>
        <end position="501"/>
    </location>
</feature>
<dbReference type="InterPro" id="IPR003409">
    <property type="entry name" value="MORN"/>
</dbReference>
<protein>
    <submittedName>
        <fullName evidence="4">Uncharacterized protein</fullName>
    </submittedName>
</protein>
<keyword evidence="3" id="KW-0732">Signal</keyword>
<organism evidence="4 5">
    <name type="scientific">Thioalkalivibrio denitrificans</name>
    <dbReference type="NCBI Taxonomy" id="108003"/>
    <lineage>
        <taxon>Bacteria</taxon>
        <taxon>Pseudomonadati</taxon>
        <taxon>Pseudomonadota</taxon>
        <taxon>Gammaproteobacteria</taxon>
        <taxon>Chromatiales</taxon>
        <taxon>Ectothiorhodospiraceae</taxon>
        <taxon>Thioalkalivibrio</taxon>
    </lineage>
</organism>
<evidence type="ECO:0000256" key="1">
    <source>
        <dbReference type="ARBA" id="ARBA00022737"/>
    </source>
</evidence>
<keyword evidence="1" id="KW-0677">Repeat</keyword>
<feature type="region of interest" description="Disordered" evidence="2">
    <location>
        <begin position="439"/>
        <end position="551"/>
    </location>
</feature>
<evidence type="ECO:0000313" key="4">
    <source>
        <dbReference type="EMBL" id="OOG22987.1"/>
    </source>
</evidence>
<feature type="chain" id="PRO_5013138593" evidence="3">
    <location>
        <begin position="16"/>
        <end position="643"/>
    </location>
</feature>
<dbReference type="Gene3D" id="2.20.110.10">
    <property type="entry name" value="Histone H3 K4-specific methyltransferase SET7/9 N-terminal domain"/>
    <property type="match status" value="2"/>
</dbReference>
<dbReference type="STRING" id="108003.B1C78_13100"/>
<comment type="caution">
    <text evidence="4">The sequence shown here is derived from an EMBL/GenBank/DDBJ whole genome shotgun (WGS) entry which is preliminary data.</text>
</comment>
<evidence type="ECO:0000313" key="5">
    <source>
        <dbReference type="Proteomes" id="UP000189462"/>
    </source>
</evidence>
<gene>
    <name evidence="4" type="ORF">B1C78_13100</name>
</gene>
<dbReference type="Proteomes" id="UP000189462">
    <property type="component" value="Unassembled WGS sequence"/>
</dbReference>
<dbReference type="SUPFAM" id="SSF82185">
    <property type="entry name" value="Histone H3 K4-specific methyltransferase SET7/9 N-terminal domain"/>
    <property type="match status" value="2"/>
</dbReference>
<keyword evidence="5" id="KW-1185">Reference proteome</keyword>
<feature type="compositionally biased region" description="Low complexity" evidence="2">
    <location>
        <begin position="519"/>
        <end position="541"/>
    </location>
</feature>
<evidence type="ECO:0000256" key="2">
    <source>
        <dbReference type="SAM" id="MobiDB-lite"/>
    </source>
</evidence>
<dbReference type="RefSeq" id="WP_175628309.1">
    <property type="nucleotide sequence ID" value="NZ_MVBK01000081.1"/>
</dbReference>
<evidence type="ECO:0000256" key="3">
    <source>
        <dbReference type="SAM" id="SignalP"/>
    </source>
</evidence>
<proteinExistence type="predicted"/>
<dbReference type="Pfam" id="PF02493">
    <property type="entry name" value="MORN"/>
    <property type="match status" value="4"/>
</dbReference>
<dbReference type="EMBL" id="MVBK01000081">
    <property type="protein sequence ID" value="OOG22987.1"/>
    <property type="molecule type" value="Genomic_DNA"/>
</dbReference>
<accession>A0A1V3ND10</accession>
<dbReference type="AlphaFoldDB" id="A0A1V3ND10"/>
<feature type="signal peptide" evidence="3">
    <location>
        <begin position="1"/>
        <end position="15"/>
    </location>
</feature>
<feature type="compositionally biased region" description="Basic and acidic residues" evidence="2">
    <location>
        <begin position="465"/>
        <end position="484"/>
    </location>
</feature>
<dbReference type="PANTHER" id="PTHR23084">
    <property type="entry name" value="PHOSPHATIDYLINOSITOL-4-PHOSPHATE 5-KINASE RELATED"/>
    <property type="match status" value="1"/>
</dbReference>
<dbReference type="PROSITE" id="PS51257">
    <property type="entry name" value="PROKAR_LIPOPROTEIN"/>
    <property type="match status" value="1"/>
</dbReference>
<sequence>MVRHSLILAAGFLLAACVTTGDPAPASQSQPRCVSGDCVGGVGERHAPDGARYTGAFHEGRPHGQGTLTGHDGTVIQGQWLNGEAHGPGRLVSDELVYEGGFSGGRFHGEGRLVRADGTVESGRFADGALREGRVEFSAGEVLEGTFTEGAEAVFADGNLTAQDATYSGRFRLKAQETPWGRVIDSDTQPVGEHQVVHADGAREEVRFVNGVLHGRAWRVEADGVTDSVAHWEEGVLVFDAPGPKAIAARRDDASCVLDGTRQWVYFGDACRNGLAHGEGLAARDDGSALVEGRFEDGRFVEGVMHRRDGSRLAGQWRAFVLHGQGSTYEDGDLVYRGEFRQGQRHGEGFCADRANLVPCEFYEGQRMDQAYVMDQAREQAHREAVAARDAARSARAALDGASRTIDSSWDSRHWRMERDVQRRRDQARTDAIMAQRREAWVQQEQQRQERSRQHMAALQAHQDAAVEARRQQERERQAREQEAAQRAQAQREQLRAQIAANHERAAQQDRVRAPERVAAQSPSSGQTASGSSAGPSGDGAASRERQRVYEPMPQVVVGTTDTWWPDRDSAIAYARLSAANEINSICRRRGARTESLTFAQVEQGIAPGRWNYDNPNCKEQTGRGSTRWKCEAKVSKQCYRMQ</sequence>
<dbReference type="SMART" id="SM00698">
    <property type="entry name" value="MORN"/>
    <property type="match status" value="4"/>
</dbReference>
<reference evidence="4 5" key="1">
    <citation type="submission" date="2017-02" db="EMBL/GenBank/DDBJ databases">
        <title>Genomic diversity within the haloalkaliphilic genus Thioalkalivibrio.</title>
        <authorList>
            <person name="Ahn A.-C."/>
            <person name="Meier-Kolthoff J."/>
            <person name="Overmars L."/>
            <person name="Richter M."/>
            <person name="Woyke T."/>
            <person name="Sorokin D.Y."/>
            <person name="Muyzer G."/>
        </authorList>
    </citation>
    <scope>NUCLEOTIDE SEQUENCE [LARGE SCALE GENOMIC DNA]</scope>
    <source>
        <strain evidence="4 5">ALJD</strain>
    </source>
</reference>